<evidence type="ECO:0000313" key="2">
    <source>
        <dbReference type="Proteomes" id="UP000886998"/>
    </source>
</evidence>
<dbReference type="Proteomes" id="UP000886998">
    <property type="component" value="Unassembled WGS sequence"/>
</dbReference>
<dbReference type="InterPro" id="IPR002083">
    <property type="entry name" value="MATH/TRAF_dom"/>
</dbReference>
<keyword evidence="2" id="KW-1185">Reference proteome</keyword>
<evidence type="ECO:0000313" key="1">
    <source>
        <dbReference type="EMBL" id="GFS33141.1"/>
    </source>
</evidence>
<protein>
    <recommendedName>
        <fullName evidence="3">MATH domain-containing protein</fullName>
    </recommendedName>
</protein>
<dbReference type="SUPFAM" id="SSF49599">
    <property type="entry name" value="TRAF domain-like"/>
    <property type="match status" value="2"/>
</dbReference>
<proteinExistence type="predicted"/>
<comment type="caution">
    <text evidence="1">The sequence shown here is derived from an EMBL/GenBank/DDBJ whole genome shotgun (WGS) entry which is preliminary data.</text>
</comment>
<name>A0A8X6M9R0_9ARAC</name>
<organism evidence="1 2">
    <name type="scientific">Trichonephila inaurata madagascariensis</name>
    <dbReference type="NCBI Taxonomy" id="2747483"/>
    <lineage>
        <taxon>Eukaryota</taxon>
        <taxon>Metazoa</taxon>
        <taxon>Ecdysozoa</taxon>
        <taxon>Arthropoda</taxon>
        <taxon>Chelicerata</taxon>
        <taxon>Arachnida</taxon>
        <taxon>Araneae</taxon>
        <taxon>Araneomorphae</taxon>
        <taxon>Entelegynae</taxon>
        <taxon>Araneoidea</taxon>
        <taxon>Nephilidae</taxon>
        <taxon>Trichonephila</taxon>
        <taxon>Trichonephila inaurata</taxon>
    </lineage>
</organism>
<reference evidence="1" key="1">
    <citation type="submission" date="2020-08" db="EMBL/GenBank/DDBJ databases">
        <title>Multicomponent nature underlies the extraordinary mechanical properties of spider dragline silk.</title>
        <authorList>
            <person name="Kono N."/>
            <person name="Nakamura H."/>
            <person name="Mori M."/>
            <person name="Yoshida Y."/>
            <person name="Ohtoshi R."/>
            <person name="Malay A.D."/>
            <person name="Moran D.A.P."/>
            <person name="Tomita M."/>
            <person name="Numata K."/>
            <person name="Arakawa K."/>
        </authorList>
    </citation>
    <scope>NUCLEOTIDE SEQUENCE</scope>
</reference>
<accession>A0A8X6M9R0</accession>
<dbReference type="CDD" id="cd00121">
    <property type="entry name" value="MATH"/>
    <property type="match status" value="1"/>
</dbReference>
<dbReference type="EMBL" id="BMAV01024432">
    <property type="protein sequence ID" value="GFS33141.1"/>
    <property type="molecule type" value="Genomic_DNA"/>
</dbReference>
<sequence length="300" mass="34851">MAAYNKRSASNYDDNPWAFTFTWAIENWPVHFFPSFVESPSFHTEILQDTKWRLRLRSAKKGPLLCTIHRYIGTTLNLVDVLLEISFLGSDGSNVLSITGKKCFFSKYETCEEFKLTEDAFRLDRARFIINDTLTIRCIFWSADSKYLLSMPPSRCFENTRLAIERRTLLWCVRDFSQIPIGEPGVEHGIPHLSITGYDEITLNLKIKEISGTQQVLITILEDYLPQRFHFNLSILDKEGKKNICNKDTRYDLSDKYCTQLGIIKKDVLMKSKGTMLFNDDLCLRCEFEIENGPARNYPY</sequence>
<gene>
    <name evidence="1" type="primary">NCL1_56997</name>
    <name evidence="1" type="ORF">TNIN_186031</name>
</gene>
<evidence type="ECO:0008006" key="3">
    <source>
        <dbReference type="Google" id="ProtNLM"/>
    </source>
</evidence>
<dbReference type="AlphaFoldDB" id="A0A8X6M9R0"/>